<sequence length="72" mass="8291">MTLNTPRKIEKYIKALSNPSFTKTVIRTYRGRTTIVSQLLGRPKTRFKQVHSPYTRGYLGTIPPQTHVSQET</sequence>
<protein>
    <submittedName>
        <fullName evidence="1">Uncharacterized protein</fullName>
    </submittedName>
</protein>
<dbReference type="AlphaFoldDB" id="A0A0F9Q4G6"/>
<proteinExistence type="predicted"/>
<reference evidence="1" key="1">
    <citation type="journal article" date="2015" name="Nature">
        <title>Complex archaea that bridge the gap between prokaryotes and eukaryotes.</title>
        <authorList>
            <person name="Spang A."/>
            <person name="Saw J.H."/>
            <person name="Jorgensen S.L."/>
            <person name="Zaremba-Niedzwiedzka K."/>
            <person name="Martijn J."/>
            <person name="Lind A.E."/>
            <person name="van Eijk R."/>
            <person name="Schleper C."/>
            <person name="Guy L."/>
            <person name="Ettema T.J."/>
        </authorList>
    </citation>
    <scope>NUCLEOTIDE SEQUENCE</scope>
</reference>
<dbReference type="EMBL" id="LAZR01002300">
    <property type="protein sequence ID" value="KKN31822.1"/>
    <property type="molecule type" value="Genomic_DNA"/>
</dbReference>
<gene>
    <name evidence="1" type="ORF">LCGC14_0820120</name>
</gene>
<evidence type="ECO:0000313" key="1">
    <source>
        <dbReference type="EMBL" id="KKN31822.1"/>
    </source>
</evidence>
<accession>A0A0F9Q4G6</accession>
<name>A0A0F9Q4G6_9ZZZZ</name>
<organism evidence="1">
    <name type="scientific">marine sediment metagenome</name>
    <dbReference type="NCBI Taxonomy" id="412755"/>
    <lineage>
        <taxon>unclassified sequences</taxon>
        <taxon>metagenomes</taxon>
        <taxon>ecological metagenomes</taxon>
    </lineage>
</organism>
<comment type="caution">
    <text evidence="1">The sequence shown here is derived from an EMBL/GenBank/DDBJ whole genome shotgun (WGS) entry which is preliminary data.</text>
</comment>